<reference evidence="1 2" key="1">
    <citation type="submission" date="2018-04" db="EMBL/GenBank/DDBJ databases">
        <title>Pedobacter chongqingensis sp. nov., isolated from a rottenly hemp rope.</title>
        <authorList>
            <person name="Cai Y."/>
        </authorList>
    </citation>
    <scope>NUCLEOTIDE SEQUENCE [LARGE SCALE GENOMIC DNA]</scope>
    <source>
        <strain evidence="1 2">FJ4-8</strain>
    </source>
</reference>
<evidence type="ECO:0000313" key="2">
    <source>
        <dbReference type="Proteomes" id="UP000245647"/>
    </source>
</evidence>
<dbReference type="EMBL" id="QEAS01000002">
    <property type="protein sequence ID" value="PWG81974.1"/>
    <property type="molecule type" value="Genomic_DNA"/>
</dbReference>
<dbReference type="Proteomes" id="UP000245647">
    <property type="component" value="Unassembled WGS sequence"/>
</dbReference>
<dbReference type="AlphaFoldDB" id="A0A2U2PL20"/>
<proteinExistence type="predicted"/>
<name>A0A2U2PL20_9SPHI</name>
<accession>A0A2U2PL20</accession>
<sequence>METKAIRLWEQDYPTSLSGGQWKDPLTVFDQFFSCYTVQEAQLWLSGALSLVFTHQIVLSPGQRYRYLCLVNRLEQLVDAACVLTIYPDRAGDGNAPGDIRSFIGLNFLSFLSEQEALKPLRTMRIVFSIAGPKNWKPGLLHNLRCALFDPSFYMTGNSGELREFDDYLGLNKLLEAAFLLSHDHRLPEESSLHWSLQECQPSPLAWGTQFYAEAGIKQALESLAFFNYYRRWCIDWHASAGLLFIQHHQTLHRLIYLAEWVSNLSGIQQQEDHTLMQIRQALRKQFVRNPAGYYARFLHISLLNVVRDNLKAGAAPSGNRKIKQIEIILHLSSDYFIQLRNRYHHE</sequence>
<organism evidence="1 2">
    <name type="scientific">Pararcticibacter amylolyticus</name>
    <dbReference type="NCBI Taxonomy" id="2173175"/>
    <lineage>
        <taxon>Bacteria</taxon>
        <taxon>Pseudomonadati</taxon>
        <taxon>Bacteroidota</taxon>
        <taxon>Sphingobacteriia</taxon>
        <taxon>Sphingobacteriales</taxon>
        <taxon>Sphingobacteriaceae</taxon>
        <taxon>Pararcticibacter</taxon>
    </lineage>
</organism>
<protein>
    <submittedName>
        <fullName evidence="1">Uncharacterized protein</fullName>
    </submittedName>
</protein>
<dbReference type="OrthoDB" id="645990at2"/>
<keyword evidence="2" id="KW-1185">Reference proteome</keyword>
<gene>
    <name evidence="1" type="ORF">DDR33_02820</name>
</gene>
<comment type="caution">
    <text evidence="1">The sequence shown here is derived from an EMBL/GenBank/DDBJ whole genome shotgun (WGS) entry which is preliminary data.</text>
</comment>
<dbReference type="RefSeq" id="WP_109414251.1">
    <property type="nucleotide sequence ID" value="NZ_QEAS01000002.1"/>
</dbReference>
<evidence type="ECO:0000313" key="1">
    <source>
        <dbReference type="EMBL" id="PWG81974.1"/>
    </source>
</evidence>